<dbReference type="InterPro" id="IPR044730">
    <property type="entry name" value="RNase_H-like_dom_plant"/>
</dbReference>
<gene>
    <name evidence="3" type="ORF">ALMOND_2B013258</name>
</gene>
<dbReference type="Proteomes" id="UP000327085">
    <property type="component" value="Chromosome 3"/>
</dbReference>
<feature type="region of interest" description="Disordered" evidence="1">
    <location>
        <begin position="267"/>
        <end position="302"/>
    </location>
</feature>
<organism evidence="3 4">
    <name type="scientific">Prunus dulcis</name>
    <name type="common">Almond</name>
    <name type="synonym">Amygdalus dulcis</name>
    <dbReference type="NCBI Taxonomy" id="3755"/>
    <lineage>
        <taxon>Eukaryota</taxon>
        <taxon>Viridiplantae</taxon>
        <taxon>Streptophyta</taxon>
        <taxon>Embryophyta</taxon>
        <taxon>Tracheophyta</taxon>
        <taxon>Spermatophyta</taxon>
        <taxon>Magnoliopsida</taxon>
        <taxon>eudicotyledons</taxon>
        <taxon>Gunneridae</taxon>
        <taxon>Pentapetalae</taxon>
        <taxon>rosids</taxon>
        <taxon>fabids</taxon>
        <taxon>Rosales</taxon>
        <taxon>Rosaceae</taxon>
        <taxon>Amygdaloideae</taxon>
        <taxon>Amygdaleae</taxon>
        <taxon>Prunus</taxon>
    </lineage>
</organism>
<evidence type="ECO:0000259" key="2">
    <source>
        <dbReference type="Pfam" id="PF13456"/>
    </source>
</evidence>
<dbReference type="InterPro" id="IPR012337">
    <property type="entry name" value="RNaseH-like_sf"/>
</dbReference>
<evidence type="ECO:0000313" key="3">
    <source>
        <dbReference type="EMBL" id="VVA28467.1"/>
    </source>
</evidence>
<feature type="region of interest" description="Disordered" evidence="1">
    <location>
        <begin position="333"/>
        <end position="379"/>
    </location>
</feature>
<accession>A0A5E4FKA6</accession>
<dbReference type="PANTHER" id="PTHR47723">
    <property type="entry name" value="OS05G0353850 PROTEIN"/>
    <property type="match status" value="1"/>
</dbReference>
<evidence type="ECO:0000256" key="1">
    <source>
        <dbReference type="SAM" id="MobiDB-lite"/>
    </source>
</evidence>
<feature type="compositionally biased region" description="Polar residues" evidence="1">
    <location>
        <begin position="273"/>
        <end position="293"/>
    </location>
</feature>
<dbReference type="SUPFAM" id="SSF53098">
    <property type="entry name" value="Ribonuclease H-like"/>
    <property type="match status" value="1"/>
</dbReference>
<sequence length="379" mass="41598">MHCLQEFQEVHPGPKTHTSRAIAKWVWPPLGAIKINVNGVFHGESSFGGVGLVVRNSTDSILASKLVVLNGISNPMHAKLVALREGLIYAAKWSNLECHIEEDSQGALHSIQRGQTDLSHLGCLTEDCQTLLASQECVYLRVTERSANGVATRLARYALHFQGVAEWVTDPSYFLQDVLFIDAMSFSCCVRYRHMWYSFLPRGFSLVVFSGKNPSSPKHYKYLTPSALAPNPPPPSLTQQYQLSQFSEISSVPKLLSMEAIACRDHSNKENLPPSSSMANLTNPVPENGSSSKKCNKKTRLRRKPLADITNLYIYGNQSSFGLSGHLPSATLPFSSSSSSVSGSGSASNSRKRKSTQKDNTNSSKVNSSNSKSLRMGFR</sequence>
<dbReference type="InterPro" id="IPR036397">
    <property type="entry name" value="RNaseH_sf"/>
</dbReference>
<feature type="compositionally biased region" description="Low complexity" evidence="1">
    <location>
        <begin position="360"/>
        <end position="373"/>
    </location>
</feature>
<reference evidence="4" key="1">
    <citation type="journal article" date="2020" name="Plant J.">
        <title>Transposons played a major role in the diversification between the closely related almond and peach genomes: results from the almond genome sequence.</title>
        <authorList>
            <person name="Alioto T."/>
            <person name="Alexiou K.G."/>
            <person name="Bardil A."/>
            <person name="Barteri F."/>
            <person name="Castanera R."/>
            <person name="Cruz F."/>
            <person name="Dhingra A."/>
            <person name="Duval H."/>
            <person name="Fernandez I Marti A."/>
            <person name="Frias L."/>
            <person name="Galan B."/>
            <person name="Garcia J.L."/>
            <person name="Howad W."/>
            <person name="Gomez-Garrido J."/>
            <person name="Gut M."/>
            <person name="Julca I."/>
            <person name="Morata J."/>
            <person name="Puigdomenech P."/>
            <person name="Ribeca P."/>
            <person name="Rubio Cabetas M.J."/>
            <person name="Vlasova A."/>
            <person name="Wirthensohn M."/>
            <person name="Garcia-Mas J."/>
            <person name="Gabaldon T."/>
            <person name="Casacuberta J.M."/>
            <person name="Arus P."/>
        </authorList>
    </citation>
    <scope>NUCLEOTIDE SEQUENCE [LARGE SCALE GENOMIC DNA]</scope>
    <source>
        <strain evidence="4">cv. Texas</strain>
    </source>
</reference>
<feature type="compositionally biased region" description="Low complexity" evidence="1">
    <location>
        <begin position="335"/>
        <end position="349"/>
    </location>
</feature>
<protein>
    <submittedName>
        <fullName evidence="3">PREDICTED: reverse mRNAase</fullName>
    </submittedName>
</protein>
<proteinExistence type="predicted"/>
<feature type="domain" description="RNase H type-1" evidence="2">
    <location>
        <begin position="36"/>
        <end position="158"/>
    </location>
</feature>
<dbReference type="EMBL" id="CABIKO010000142">
    <property type="protein sequence ID" value="VVA28467.1"/>
    <property type="molecule type" value="Genomic_DNA"/>
</dbReference>
<dbReference type="InterPro" id="IPR002156">
    <property type="entry name" value="RNaseH_domain"/>
</dbReference>
<dbReference type="GO" id="GO:0003676">
    <property type="term" value="F:nucleic acid binding"/>
    <property type="evidence" value="ECO:0007669"/>
    <property type="project" value="InterPro"/>
</dbReference>
<name>A0A5E4FKA6_PRUDU</name>
<dbReference type="CDD" id="cd06222">
    <property type="entry name" value="RNase_H_like"/>
    <property type="match status" value="1"/>
</dbReference>
<dbReference type="PANTHER" id="PTHR47723:SF19">
    <property type="entry name" value="POLYNUCLEOTIDYL TRANSFERASE, RIBONUCLEASE H-LIKE SUPERFAMILY PROTEIN"/>
    <property type="match status" value="1"/>
</dbReference>
<dbReference type="Pfam" id="PF13456">
    <property type="entry name" value="RVT_3"/>
    <property type="match status" value="1"/>
</dbReference>
<dbReference type="AlphaFoldDB" id="A0A5E4FKA6"/>
<dbReference type="InterPro" id="IPR053151">
    <property type="entry name" value="RNase_H-like"/>
</dbReference>
<dbReference type="GO" id="GO:0004523">
    <property type="term" value="F:RNA-DNA hybrid ribonuclease activity"/>
    <property type="evidence" value="ECO:0007669"/>
    <property type="project" value="InterPro"/>
</dbReference>
<dbReference type="Gramene" id="VVA28467">
    <property type="protein sequence ID" value="VVA28467"/>
    <property type="gene ID" value="Prudul26B013258"/>
</dbReference>
<dbReference type="Gene3D" id="3.30.420.10">
    <property type="entry name" value="Ribonuclease H-like superfamily/Ribonuclease H"/>
    <property type="match status" value="1"/>
</dbReference>
<evidence type="ECO:0000313" key="4">
    <source>
        <dbReference type="Proteomes" id="UP000327085"/>
    </source>
</evidence>
<dbReference type="InParanoid" id="A0A5E4FKA6"/>